<dbReference type="GO" id="GO:0005886">
    <property type="term" value="C:plasma membrane"/>
    <property type="evidence" value="ECO:0007669"/>
    <property type="project" value="TreeGrafter"/>
</dbReference>
<keyword evidence="4 5" id="KW-0472">Membrane</keyword>
<dbReference type="EMBL" id="DQVE01000014">
    <property type="protein sequence ID" value="HIP97992.1"/>
    <property type="molecule type" value="Genomic_DNA"/>
</dbReference>
<evidence type="ECO:0000256" key="4">
    <source>
        <dbReference type="ARBA" id="ARBA00023136"/>
    </source>
</evidence>
<evidence type="ECO:0000313" key="7">
    <source>
        <dbReference type="Proteomes" id="UP000606463"/>
    </source>
</evidence>
<dbReference type="PANTHER" id="PTHR43359:SF1">
    <property type="entry name" value="FORMATE HYDROGENLYASE SUBUNIT 4-RELATED"/>
    <property type="match status" value="1"/>
</dbReference>
<evidence type="ECO:0000256" key="5">
    <source>
        <dbReference type="SAM" id="Phobius"/>
    </source>
</evidence>
<comment type="subcellular location">
    <subcellularLocation>
        <location evidence="1">Membrane</location>
        <topology evidence="1">Multi-pass membrane protein</topology>
    </subcellularLocation>
</comment>
<reference evidence="6" key="1">
    <citation type="journal article" date="2020" name="ISME J.">
        <title>Gammaproteobacteria mediating utilization of methyl-, sulfur- and petroleum organic compounds in deep ocean hydrothermal plumes.</title>
        <authorList>
            <person name="Zhou Z."/>
            <person name="Liu Y."/>
            <person name="Pan J."/>
            <person name="Cron B.R."/>
            <person name="Toner B.M."/>
            <person name="Anantharaman K."/>
            <person name="Breier J.A."/>
            <person name="Dick G.J."/>
            <person name="Li M."/>
        </authorList>
    </citation>
    <scope>NUCLEOTIDE SEQUENCE</scope>
    <source>
        <strain evidence="6">SZUA-1501</strain>
    </source>
</reference>
<feature type="transmembrane region" description="Helical" evidence="5">
    <location>
        <begin position="6"/>
        <end position="23"/>
    </location>
</feature>
<keyword evidence="2 5" id="KW-0812">Transmembrane</keyword>
<evidence type="ECO:0000256" key="3">
    <source>
        <dbReference type="ARBA" id="ARBA00022989"/>
    </source>
</evidence>
<name>A0A9D0YNU8_AQUAO</name>
<feature type="transmembrane region" description="Helical" evidence="5">
    <location>
        <begin position="156"/>
        <end position="173"/>
    </location>
</feature>
<evidence type="ECO:0000313" key="6">
    <source>
        <dbReference type="EMBL" id="HIP97992.1"/>
    </source>
</evidence>
<dbReference type="InterPro" id="IPR001694">
    <property type="entry name" value="NADH_UbQ_OxRdtase_su1/FPO"/>
</dbReference>
<keyword evidence="3 5" id="KW-1133">Transmembrane helix</keyword>
<feature type="transmembrane region" description="Helical" evidence="5">
    <location>
        <begin position="61"/>
        <end position="80"/>
    </location>
</feature>
<dbReference type="AlphaFoldDB" id="A0A9D0YNU8"/>
<feature type="transmembrane region" description="Helical" evidence="5">
    <location>
        <begin position="117"/>
        <end position="136"/>
    </location>
</feature>
<evidence type="ECO:0000256" key="2">
    <source>
        <dbReference type="ARBA" id="ARBA00022692"/>
    </source>
</evidence>
<proteinExistence type="predicted"/>
<dbReference type="PANTHER" id="PTHR43359">
    <property type="entry name" value="FORMATE HYDROGENLYASE SUBUNIT 4"/>
    <property type="match status" value="1"/>
</dbReference>
<gene>
    <name evidence="6" type="ORF">EYH37_01300</name>
</gene>
<dbReference type="Proteomes" id="UP000606463">
    <property type="component" value="Unassembled WGS sequence"/>
</dbReference>
<dbReference type="Pfam" id="PF00146">
    <property type="entry name" value="NADHdh"/>
    <property type="match status" value="1"/>
</dbReference>
<accession>A0A9D0YNU8</accession>
<feature type="transmembrane region" description="Helical" evidence="5">
    <location>
        <begin position="211"/>
        <end position="243"/>
    </location>
</feature>
<sequence>MKGILFTFALLSPIIGGLIYGLERKFKARMQNRQGPPILQPFYDFFKLTDKRALQVHSFHSLMGIAFFVAAWFAVFALLIGPNILIAIFLHVLALLFFTAGGFSVKSPYSVMGALRELAHILAAEPILVFAAIALYLSTGSWNIEGILTSNTVPILQMPLLFCALVLTVPILLKRSPFDISEAHQEIIGGAEIEYSGLFYEAVYTAKWLEYIFIGVIVFLFGGSNYLLGALLVAATFLFVWLLDNATTRLTIHYMMKFAWGILLPLAAFNIFWVAIWR</sequence>
<protein>
    <submittedName>
        <fullName evidence="6">NADH-quinone oxidoreductase subunit H</fullName>
    </submittedName>
</protein>
<comment type="caution">
    <text evidence="6">The sequence shown here is derived from an EMBL/GenBank/DDBJ whole genome shotgun (WGS) entry which is preliminary data.</text>
</comment>
<feature type="transmembrane region" description="Helical" evidence="5">
    <location>
        <begin position="258"/>
        <end position="277"/>
    </location>
</feature>
<evidence type="ECO:0000256" key="1">
    <source>
        <dbReference type="ARBA" id="ARBA00004141"/>
    </source>
</evidence>
<organism evidence="6 7">
    <name type="scientific">Aquifex aeolicus</name>
    <dbReference type="NCBI Taxonomy" id="63363"/>
    <lineage>
        <taxon>Bacteria</taxon>
        <taxon>Pseudomonadati</taxon>
        <taxon>Aquificota</taxon>
        <taxon>Aquificia</taxon>
        <taxon>Aquificales</taxon>
        <taxon>Aquificaceae</taxon>
        <taxon>Aquifex</taxon>
    </lineage>
</organism>
<feature type="transmembrane region" description="Helical" evidence="5">
    <location>
        <begin position="86"/>
        <end position="105"/>
    </location>
</feature>
<dbReference type="InterPro" id="IPR052561">
    <property type="entry name" value="ComplexI_Subunit1"/>
</dbReference>